<keyword evidence="3" id="KW-1185">Reference proteome</keyword>
<name>A0A433D6S0_9FUNG</name>
<evidence type="ECO:0000313" key="3">
    <source>
        <dbReference type="Proteomes" id="UP000268093"/>
    </source>
</evidence>
<accession>A0A433D6S0</accession>
<dbReference type="SMART" id="SM00248">
    <property type="entry name" value="ANK"/>
    <property type="match status" value="1"/>
</dbReference>
<dbReference type="PROSITE" id="PS50088">
    <property type="entry name" value="ANK_REPEAT"/>
    <property type="match status" value="1"/>
</dbReference>
<dbReference type="Pfam" id="PF13857">
    <property type="entry name" value="Ank_5"/>
    <property type="match status" value="1"/>
</dbReference>
<dbReference type="Gene3D" id="1.25.40.20">
    <property type="entry name" value="Ankyrin repeat-containing domain"/>
    <property type="match status" value="1"/>
</dbReference>
<dbReference type="InterPro" id="IPR036770">
    <property type="entry name" value="Ankyrin_rpt-contain_sf"/>
</dbReference>
<keyword evidence="1" id="KW-0040">ANK repeat</keyword>
<dbReference type="OrthoDB" id="194358at2759"/>
<gene>
    <name evidence="2" type="ORF">BC936DRAFT_146834</name>
</gene>
<evidence type="ECO:0000313" key="2">
    <source>
        <dbReference type="EMBL" id="RUP46534.1"/>
    </source>
</evidence>
<dbReference type="EMBL" id="RBNI01005701">
    <property type="protein sequence ID" value="RUP46534.1"/>
    <property type="molecule type" value="Genomic_DNA"/>
</dbReference>
<evidence type="ECO:0000256" key="1">
    <source>
        <dbReference type="PROSITE-ProRule" id="PRU00023"/>
    </source>
</evidence>
<dbReference type="AlphaFoldDB" id="A0A433D6S0"/>
<dbReference type="Proteomes" id="UP000268093">
    <property type="component" value="Unassembled WGS sequence"/>
</dbReference>
<protein>
    <submittedName>
        <fullName evidence="2">Uncharacterized protein</fullName>
    </submittedName>
</protein>
<dbReference type="PROSITE" id="PS50297">
    <property type="entry name" value="ANK_REP_REGION"/>
    <property type="match status" value="1"/>
</dbReference>
<proteinExistence type="predicted"/>
<sequence length="79" mass="9171">MITKLPYLIKVLVQWQLDPKIVIGEYMANLKADINHQGYSEMTPLHIAVENNHLEVIEMLYATYSADIEIRDQQNQTVL</sequence>
<reference evidence="2 3" key="1">
    <citation type="journal article" date="2018" name="New Phytol.">
        <title>Phylogenomics of Endogonaceae and evolution of mycorrhizas within Mucoromycota.</title>
        <authorList>
            <person name="Chang Y."/>
            <person name="Desiro A."/>
            <person name="Na H."/>
            <person name="Sandor L."/>
            <person name="Lipzen A."/>
            <person name="Clum A."/>
            <person name="Barry K."/>
            <person name="Grigoriev I.V."/>
            <person name="Martin F.M."/>
            <person name="Stajich J.E."/>
            <person name="Smith M.E."/>
            <person name="Bonito G."/>
            <person name="Spatafora J.W."/>
        </authorList>
    </citation>
    <scope>NUCLEOTIDE SEQUENCE [LARGE SCALE GENOMIC DNA]</scope>
    <source>
        <strain evidence="2 3">GMNB39</strain>
    </source>
</reference>
<comment type="caution">
    <text evidence="2">The sequence shown here is derived from an EMBL/GenBank/DDBJ whole genome shotgun (WGS) entry which is preliminary data.</text>
</comment>
<organism evidence="2 3">
    <name type="scientific">Jimgerdemannia flammicorona</name>
    <dbReference type="NCBI Taxonomy" id="994334"/>
    <lineage>
        <taxon>Eukaryota</taxon>
        <taxon>Fungi</taxon>
        <taxon>Fungi incertae sedis</taxon>
        <taxon>Mucoromycota</taxon>
        <taxon>Mucoromycotina</taxon>
        <taxon>Endogonomycetes</taxon>
        <taxon>Endogonales</taxon>
        <taxon>Endogonaceae</taxon>
        <taxon>Jimgerdemannia</taxon>
    </lineage>
</organism>
<dbReference type="SUPFAM" id="SSF48403">
    <property type="entry name" value="Ankyrin repeat"/>
    <property type="match status" value="1"/>
</dbReference>
<dbReference type="InterPro" id="IPR002110">
    <property type="entry name" value="Ankyrin_rpt"/>
</dbReference>
<feature type="repeat" description="ANK" evidence="1">
    <location>
        <begin position="40"/>
        <end position="73"/>
    </location>
</feature>